<evidence type="ECO:0000256" key="1">
    <source>
        <dbReference type="SAM" id="MobiDB-lite"/>
    </source>
</evidence>
<protein>
    <submittedName>
        <fullName evidence="2">Uncharacterized protein</fullName>
    </submittedName>
</protein>
<sequence length="87" mass="10025">MKEINNIADTTGRATYQSSPTKISPAMEQLYFEMEDKEHVFQIGLKTILECILFGAKEKQLPDLPLSWYTEVCSRYDIPMSELFGED</sequence>
<feature type="compositionally biased region" description="Polar residues" evidence="1">
    <location>
        <begin position="7"/>
        <end position="20"/>
    </location>
</feature>
<proteinExistence type="predicted"/>
<organism evidence="2 3">
    <name type="scientific">Maccoyibacter intestinihominis</name>
    <dbReference type="NCBI Taxonomy" id="3133499"/>
    <lineage>
        <taxon>Bacteria</taxon>
        <taxon>Bacillati</taxon>
        <taxon>Bacillota</taxon>
        <taxon>Clostridia</taxon>
        <taxon>Lachnospirales</taxon>
        <taxon>Lachnospiraceae</taxon>
        <taxon>Maccoyibacter</taxon>
    </lineage>
</organism>
<dbReference type="Proteomes" id="UP001454489">
    <property type="component" value="Unassembled WGS sequence"/>
</dbReference>
<dbReference type="EMBL" id="JBBMEX010000006">
    <property type="protein sequence ID" value="MEQ2557566.1"/>
    <property type="molecule type" value="Genomic_DNA"/>
</dbReference>
<dbReference type="RefSeq" id="WP_353530667.1">
    <property type="nucleotide sequence ID" value="NZ_JBBMEX010000006.1"/>
</dbReference>
<evidence type="ECO:0000313" key="2">
    <source>
        <dbReference type="EMBL" id="MEQ2557566.1"/>
    </source>
</evidence>
<evidence type="ECO:0000313" key="3">
    <source>
        <dbReference type="Proteomes" id="UP001454489"/>
    </source>
</evidence>
<gene>
    <name evidence="2" type="ORF">WMO43_06765</name>
</gene>
<keyword evidence="3" id="KW-1185">Reference proteome</keyword>
<name>A0ABV1HCX0_9FIRM</name>
<accession>A0ABV1HCX0</accession>
<reference evidence="2 3" key="1">
    <citation type="submission" date="2024-03" db="EMBL/GenBank/DDBJ databases">
        <title>Human intestinal bacterial collection.</title>
        <authorList>
            <person name="Pauvert C."/>
            <person name="Hitch T.C.A."/>
            <person name="Clavel T."/>
        </authorList>
    </citation>
    <scope>NUCLEOTIDE SEQUENCE [LARGE SCALE GENOMIC DNA]</scope>
    <source>
        <strain evidence="2 3">CLA-AA-H185</strain>
    </source>
</reference>
<feature type="region of interest" description="Disordered" evidence="1">
    <location>
        <begin position="1"/>
        <end position="20"/>
    </location>
</feature>
<comment type="caution">
    <text evidence="2">The sequence shown here is derived from an EMBL/GenBank/DDBJ whole genome shotgun (WGS) entry which is preliminary data.</text>
</comment>